<keyword evidence="6" id="KW-1185">Reference proteome</keyword>
<feature type="non-terminal residue" evidence="5">
    <location>
        <position position="373"/>
    </location>
</feature>
<dbReference type="PROSITE" id="PS50013">
    <property type="entry name" value="CHROMO_2"/>
    <property type="match status" value="1"/>
</dbReference>
<organism evidence="5 6">
    <name type="scientific">Perkinsus olseni</name>
    <name type="common">Perkinsus atlanticus</name>
    <dbReference type="NCBI Taxonomy" id="32597"/>
    <lineage>
        <taxon>Eukaryota</taxon>
        <taxon>Sar</taxon>
        <taxon>Alveolata</taxon>
        <taxon>Perkinsozoa</taxon>
        <taxon>Perkinsea</taxon>
        <taxon>Perkinsida</taxon>
        <taxon>Perkinsidae</taxon>
        <taxon>Perkinsus</taxon>
    </lineage>
</organism>
<keyword evidence="1" id="KW-0963">Cytoplasm</keyword>
<accession>A0A7J6RKN8</accession>
<feature type="domain" description="ABC transporter" evidence="4">
    <location>
        <begin position="119"/>
        <end position="352"/>
    </location>
</feature>
<evidence type="ECO:0000259" key="4">
    <source>
        <dbReference type="PROSITE" id="PS50893"/>
    </source>
</evidence>
<evidence type="ECO:0000313" key="6">
    <source>
        <dbReference type="Proteomes" id="UP000553632"/>
    </source>
</evidence>
<dbReference type="PANTHER" id="PTHR19211">
    <property type="entry name" value="ATP-BINDING TRANSPORT PROTEIN-RELATED"/>
    <property type="match status" value="1"/>
</dbReference>
<evidence type="ECO:0000259" key="3">
    <source>
        <dbReference type="PROSITE" id="PS50013"/>
    </source>
</evidence>
<dbReference type="InterPro" id="IPR016197">
    <property type="entry name" value="Chromo-like_dom_sf"/>
</dbReference>
<dbReference type="InterPro" id="IPR000953">
    <property type="entry name" value="Chromo/chromo_shadow_dom"/>
</dbReference>
<dbReference type="InterPro" id="IPR027417">
    <property type="entry name" value="P-loop_NTPase"/>
</dbReference>
<dbReference type="OMA" id="RWQNKNA"/>
<dbReference type="InterPro" id="IPR023780">
    <property type="entry name" value="Chromo_domain"/>
</dbReference>
<dbReference type="GO" id="GO:0003746">
    <property type="term" value="F:translation elongation factor activity"/>
    <property type="evidence" value="ECO:0007669"/>
    <property type="project" value="UniProtKB-KW"/>
</dbReference>
<dbReference type="SMART" id="SM00298">
    <property type="entry name" value="CHROMO"/>
    <property type="match status" value="1"/>
</dbReference>
<dbReference type="PANTHER" id="PTHR19211:SF5">
    <property type="entry name" value="ELONGATION FACTOR 3A-RELATED"/>
    <property type="match status" value="1"/>
</dbReference>
<gene>
    <name evidence="5" type="primary">TEF3_1</name>
    <name evidence="5" type="ORF">FOZ63_012700</name>
</gene>
<reference evidence="5 6" key="1">
    <citation type="submission" date="2020-04" db="EMBL/GenBank/DDBJ databases">
        <title>Perkinsus olseni comparative genomics.</title>
        <authorList>
            <person name="Bogema D.R."/>
        </authorList>
    </citation>
    <scope>NUCLEOTIDE SEQUENCE [LARGE SCALE GENOMIC DNA]</scope>
    <source>
        <strain evidence="5 6">ATCC PRA-207</strain>
    </source>
</reference>
<dbReference type="EMBL" id="JABANO010024874">
    <property type="protein sequence ID" value="KAF4721228.1"/>
    <property type="molecule type" value="Genomic_DNA"/>
</dbReference>
<sequence length="373" mass="42062">MKLSLAEAMLRKADILMLDEPTNHLDVGNVAWLENYLNGLHNVTCMIVSHDSGFLDNVATNIIHYENRKLVTYKGNLSEFIKCKPEAKSYYDLGAVVDEWTLPNPGFLDGVKTKGKAIVKMTNVSFQYPGSEKKQIDNVTLGVSLGSRVAVVGPNGAGKSTCIKLLTGELKPTSGVVWKHQNMRLAYLAQHAFHHIENKLDLTPVQYILQRYEGGIDKEDVTKVGRETTEEEEALQKSKIEISVEGAGKEKRVIDRIVQRRKAKNNYEYLVRWQNKNAEDDTWMEREKLMALGFRAQILRIDEQEAVKLGLMRPLITSEVEKHLKNLGLDPEFATHNRMRGLSGGQKVKVVLAAATWNLPHVIVLDEPTNYLD</sequence>
<dbReference type="SUPFAM" id="SSF54160">
    <property type="entry name" value="Chromo domain-like"/>
    <property type="match status" value="1"/>
</dbReference>
<proteinExistence type="predicted"/>
<feature type="domain" description="Chromo" evidence="3">
    <location>
        <begin position="252"/>
        <end position="289"/>
    </location>
</feature>
<keyword evidence="5" id="KW-0251">Elongation factor</keyword>
<evidence type="ECO:0000256" key="2">
    <source>
        <dbReference type="ARBA" id="ARBA00022737"/>
    </source>
</evidence>
<dbReference type="Proteomes" id="UP000553632">
    <property type="component" value="Unassembled WGS sequence"/>
</dbReference>
<protein>
    <submittedName>
        <fullName evidence="5">Translational elongation factor EF-1 alpha</fullName>
    </submittedName>
</protein>
<dbReference type="InterPro" id="IPR047038">
    <property type="entry name" value="eEF3_chromodomain-like_sf"/>
</dbReference>
<dbReference type="Pfam" id="PF00385">
    <property type="entry name" value="Chromo"/>
    <property type="match status" value="1"/>
</dbReference>
<comment type="caution">
    <text evidence="5">The sequence shown here is derived from an EMBL/GenBank/DDBJ whole genome shotgun (WGS) entry which is preliminary data.</text>
</comment>
<evidence type="ECO:0000256" key="1">
    <source>
        <dbReference type="ARBA" id="ARBA00022490"/>
    </source>
</evidence>
<dbReference type="SUPFAM" id="SSF52540">
    <property type="entry name" value="P-loop containing nucleoside triphosphate hydrolases"/>
    <property type="match status" value="2"/>
</dbReference>
<keyword evidence="5" id="KW-0648">Protein biosynthesis</keyword>
<dbReference type="PROSITE" id="PS50893">
    <property type="entry name" value="ABC_TRANSPORTER_2"/>
    <property type="match status" value="1"/>
</dbReference>
<evidence type="ECO:0000313" key="5">
    <source>
        <dbReference type="EMBL" id="KAF4721228.1"/>
    </source>
</evidence>
<dbReference type="Pfam" id="PF00005">
    <property type="entry name" value="ABC_tran"/>
    <property type="match status" value="1"/>
</dbReference>
<dbReference type="AlphaFoldDB" id="A0A7J6RKN8"/>
<dbReference type="InterPro" id="IPR003439">
    <property type="entry name" value="ABC_transporter-like_ATP-bd"/>
</dbReference>
<name>A0A7J6RKN8_PEROL</name>
<keyword evidence="2" id="KW-0677">Repeat</keyword>
<dbReference type="GO" id="GO:0005524">
    <property type="term" value="F:ATP binding"/>
    <property type="evidence" value="ECO:0007669"/>
    <property type="project" value="InterPro"/>
</dbReference>
<dbReference type="InterPro" id="IPR050611">
    <property type="entry name" value="ABCF"/>
</dbReference>
<dbReference type="GO" id="GO:0016887">
    <property type="term" value="F:ATP hydrolysis activity"/>
    <property type="evidence" value="ECO:0007669"/>
    <property type="project" value="InterPro"/>
</dbReference>
<dbReference type="Gene3D" id="2.40.50.990">
    <property type="match status" value="1"/>
</dbReference>
<dbReference type="Gene3D" id="3.40.50.300">
    <property type="entry name" value="P-loop containing nucleotide triphosphate hydrolases"/>
    <property type="match status" value="2"/>
</dbReference>